<dbReference type="Proteomes" id="UP000237433">
    <property type="component" value="Unassembled WGS sequence"/>
</dbReference>
<evidence type="ECO:0000313" key="3">
    <source>
        <dbReference type="Proteomes" id="UP000237433"/>
    </source>
</evidence>
<organism evidence="2 3">
    <name type="scientific">Lacticaseibacillus paracasei</name>
    <name type="common">Lactobacillus paracasei</name>
    <dbReference type="NCBI Taxonomy" id="1597"/>
    <lineage>
        <taxon>Bacteria</taxon>
        <taxon>Bacillati</taxon>
        <taxon>Bacillota</taxon>
        <taxon>Bacilli</taxon>
        <taxon>Lactobacillales</taxon>
        <taxon>Lactobacillaceae</taxon>
        <taxon>Lacticaseibacillus</taxon>
    </lineage>
</organism>
<gene>
    <name evidence="2" type="ORF">ACX51_10555</name>
</gene>
<keyword evidence="1" id="KW-0472">Membrane</keyword>
<name>A0ABD6VZ62_LACPA</name>
<dbReference type="RefSeq" id="WP_052915996.1">
    <property type="nucleotide sequence ID" value="NZ_CP012148.1"/>
</dbReference>
<comment type="caution">
    <text evidence="2">The sequence shown here is derived from an EMBL/GenBank/DDBJ whole genome shotgun (WGS) entry which is preliminary data.</text>
</comment>
<keyword evidence="1" id="KW-0812">Transmembrane</keyword>
<dbReference type="EMBL" id="LGIY01000018">
    <property type="protein sequence ID" value="POE41895.1"/>
    <property type="molecule type" value="Genomic_DNA"/>
</dbReference>
<feature type="transmembrane region" description="Helical" evidence="1">
    <location>
        <begin position="71"/>
        <end position="93"/>
    </location>
</feature>
<dbReference type="AlphaFoldDB" id="A0ABD6VZ62"/>
<protein>
    <submittedName>
        <fullName evidence="2">Uncharacterized protein</fullName>
    </submittedName>
</protein>
<evidence type="ECO:0000313" key="2">
    <source>
        <dbReference type="EMBL" id="POE41895.1"/>
    </source>
</evidence>
<reference evidence="2 3" key="1">
    <citation type="journal article" date="2015" name="J. Am. Soc. Brew. Chem.">
        <title>Dissolved carbon dioxide selects for lactic acid bacteria able to grow in and spoil packaged beer.</title>
        <authorList>
            <person name="Bergsveinson J."/>
            <person name="Redekop A."/>
            <person name="Zoerb S."/>
            <person name="Ziola B."/>
        </authorList>
    </citation>
    <scope>NUCLEOTIDE SEQUENCE [LARGE SCALE GENOMIC DNA]</scope>
    <source>
        <strain evidence="2 3">CCC B1205</strain>
    </source>
</reference>
<evidence type="ECO:0000256" key="1">
    <source>
        <dbReference type="SAM" id="Phobius"/>
    </source>
</evidence>
<proteinExistence type="predicted"/>
<sequence>MDSDSIVKMLVKENLLEKQNIFTFFSWVNNTNTSEIMNTINGCSKKISINNIHTIKAYITYKKSPNSVSEFFRNTLLSFAALSTIGIPIWHFLSKIPGWLCSGKDHYTILEQYPYTSSPQGPLLKIDGYISPQTVIRILVISVLFSLAIPIIGFLLEAFLACKNRNEKFTLLTMHVVHDTEINSKRFKYQLLLEALNKLGKEDSENR</sequence>
<feature type="transmembrane region" description="Helical" evidence="1">
    <location>
        <begin position="135"/>
        <end position="160"/>
    </location>
</feature>
<keyword evidence="1" id="KW-1133">Transmembrane helix</keyword>
<accession>A0ABD6VZ62</accession>